<feature type="transmembrane region" description="Helical" evidence="5">
    <location>
        <begin position="157"/>
        <end position="177"/>
    </location>
</feature>
<dbReference type="InterPro" id="IPR017981">
    <property type="entry name" value="GPCR_2-like_7TM"/>
</dbReference>
<reference evidence="8" key="1">
    <citation type="submission" date="2025-08" db="UniProtKB">
        <authorList>
            <consortium name="RefSeq"/>
        </authorList>
    </citation>
    <scope>IDENTIFICATION</scope>
    <source>
        <tissue evidence="8">Gonads</tissue>
    </source>
</reference>
<evidence type="ECO:0000256" key="4">
    <source>
        <dbReference type="ARBA" id="ARBA00023136"/>
    </source>
</evidence>
<dbReference type="GO" id="GO:0008528">
    <property type="term" value="F:G protein-coupled peptide receptor activity"/>
    <property type="evidence" value="ECO:0007669"/>
    <property type="project" value="TreeGrafter"/>
</dbReference>
<feature type="transmembrane region" description="Helical" evidence="5">
    <location>
        <begin position="401"/>
        <end position="423"/>
    </location>
</feature>
<feature type="transmembrane region" description="Helical" evidence="5">
    <location>
        <begin position="374"/>
        <end position="395"/>
    </location>
</feature>
<feature type="transmembrane region" description="Helical" evidence="5">
    <location>
        <begin position="184"/>
        <end position="204"/>
    </location>
</feature>
<name>A0A6J2XYS4_SITOR</name>
<dbReference type="PANTHER" id="PTHR47154">
    <property type="entry name" value="G-PROTEIN COUPLED RECEPTOR MTH-RELATED"/>
    <property type="match status" value="1"/>
</dbReference>
<comment type="subcellular location">
    <subcellularLocation>
        <location evidence="1">Membrane</location>
        <topology evidence="1">Multi-pass membrane protein</topology>
    </subcellularLocation>
</comment>
<dbReference type="OrthoDB" id="6134459at2759"/>
<dbReference type="Gene3D" id="1.20.1070.10">
    <property type="entry name" value="Rhodopsin 7-helix transmembrane proteins"/>
    <property type="match status" value="1"/>
</dbReference>
<dbReference type="AlphaFoldDB" id="A0A6J2XYS4"/>
<dbReference type="PROSITE" id="PS50261">
    <property type="entry name" value="G_PROTEIN_RECEP_F2_4"/>
    <property type="match status" value="1"/>
</dbReference>
<dbReference type="Pfam" id="PF00002">
    <property type="entry name" value="7tm_2"/>
    <property type="match status" value="1"/>
</dbReference>
<evidence type="ECO:0000256" key="2">
    <source>
        <dbReference type="ARBA" id="ARBA00022692"/>
    </source>
</evidence>
<feature type="transmembrane region" description="Helical" evidence="5">
    <location>
        <begin position="216"/>
        <end position="239"/>
    </location>
</feature>
<dbReference type="CDD" id="cd15039">
    <property type="entry name" value="7tmB3_Methuselah-like"/>
    <property type="match status" value="1"/>
</dbReference>
<dbReference type="PANTHER" id="PTHR47154:SF2">
    <property type="entry name" value="G-PROTEIN COUPLED RECEPTOR MTH-RELATED"/>
    <property type="match status" value="1"/>
</dbReference>
<organism evidence="7 8">
    <name type="scientific">Sitophilus oryzae</name>
    <name type="common">Rice weevil</name>
    <name type="synonym">Curculio oryzae</name>
    <dbReference type="NCBI Taxonomy" id="7048"/>
    <lineage>
        <taxon>Eukaryota</taxon>
        <taxon>Metazoa</taxon>
        <taxon>Ecdysozoa</taxon>
        <taxon>Arthropoda</taxon>
        <taxon>Hexapoda</taxon>
        <taxon>Insecta</taxon>
        <taxon>Pterygota</taxon>
        <taxon>Neoptera</taxon>
        <taxon>Endopterygota</taxon>
        <taxon>Coleoptera</taxon>
        <taxon>Polyphaga</taxon>
        <taxon>Cucujiformia</taxon>
        <taxon>Curculionidae</taxon>
        <taxon>Dryophthorinae</taxon>
        <taxon>Sitophilus</taxon>
    </lineage>
</organism>
<feature type="transmembrane region" description="Helical" evidence="5">
    <location>
        <begin position="309"/>
        <end position="331"/>
    </location>
</feature>
<proteinExistence type="predicted"/>
<evidence type="ECO:0000256" key="5">
    <source>
        <dbReference type="SAM" id="Phobius"/>
    </source>
</evidence>
<evidence type="ECO:0000313" key="8">
    <source>
        <dbReference type="RefSeq" id="XP_030756607.1"/>
    </source>
</evidence>
<evidence type="ECO:0000256" key="1">
    <source>
        <dbReference type="ARBA" id="ARBA00004141"/>
    </source>
</evidence>
<feature type="transmembrane region" description="Helical" evidence="5">
    <location>
        <begin position="259"/>
        <end position="280"/>
    </location>
</feature>
<gene>
    <name evidence="8" type="primary">LOC115882567</name>
</gene>
<dbReference type="RefSeq" id="XP_030756607.1">
    <property type="nucleotide sequence ID" value="XM_030900747.1"/>
</dbReference>
<keyword evidence="2 5" id="KW-0812">Transmembrane</keyword>
<dbReference type="Proteomes" id="UP000504635">
    <property type="component" value="Unplaced"/>
</dbReference>
<accession>A0A6J2XYS4</accession>
<dbReference type="GeneID" id="115882567"/>
<dbReference type="InterPro" id="IPR051384">
    <property type="entry name" value="Mth_GPCR"/>
</dbReference>
<evidence type="ECO:0000256" key="3">
    <source>
        <dbReference type="ARBA" id="ARBA00022989"/>
    </source>
</evidence>
<dbReference type="GO" id="GO:0005886">
    <property type="term" value="C:plasma membrane"/>
    <property type="evidence" value="ECO:0007669"/>
    <property type="project" value="TreeGrafter"/>
</dbReference>
<dbReference type="GO" id="GO:0007166">
    <property type="term" value="P:cell surface receptor signaling pathway"/>
    <property type="evidence" value="ECO:0007669"/>
    <property type="project" value="InterPro"/>
</dbReference>
<keyword evidence="3 5" id="KW-1133">Transmembrane helix</keyword>
<protein>
    <submittedName>
        <fullName evidence="8">G-protein coupled receptor Mth2-like isoform X4</fullName>
    </submittedName>
</protein>
<dbReference type="InterPro" id="IPR000832">
    <property type="entry name" value="GPCR_2_secretin-like"/>
</dbReference>
<feature type="domain" description="G-protein coupled receptors family 2 profile 2" evidence="6">
    <location>
        <begin position="152"/>
        <end position="425"/>
    </location>
</feature>
<evidence type="ECO:0000259" key="6">
    <source>
        <dbReference type="PROSITE" id="PS50261"/>
    </source>
</evidence>
<keyword evidence="7" id="KW-1185">Reference proteome</keyword>
<evidence type="ECO:0000313" key="7">
    <source>
        <dbReference type="Proteomes" id="UP000504635"/>
    </source>
</evidence>
<keyword evidence="4 5" id="KW-0472">Membrane</keyword>
<sequence>MSLTKSDLITAVCILIFVLNRFTITVSIDPHTEHHRDHGEHPEITVVTKCCPLNQELFNKTCRGTDQGFQLEINPELEREFVVGYINCSWNKVPVLISAQNDEEGASFNILKTGQLEVLKGNVTLTFNVMDYCVDRIDGELQAVLCITNDLPPSSTYTGMIISMPFLLMTFLVYLVLPEKNVHQVALMFYVLHLLLAYVCLVTINLSPHLDFCHAAAYMTLFFFVVSFFWMNVICFDIWYTFSGGRGYGSKKSSEKRKLILYTLYAEGLPLLHLLVVYLMDRYMDTDSIHKPNIGVTKCFLADGFPNLWYFYGEASISVIANIVFFIFTALKIRQVKKETSMLKQNESKRHTFEKEQQRPLVSIFYRFNLYLKLLLAMGVNWSMEIISWLVNWLTNEQYSYIWYITDFVNAAYGVIIFFIFVFKKKMWKLLQKRYYNLMGKPHLARAVTSTTDTRTSHYSSTNYSSADTHLTDRTTINDRTSAINRNNRNEEIPLHRS</sequence>